<name>A0A0F9R623_9ZZZZ</name>
<proteinExistence type="predicted"/>
<protein>
    <recommendedName>
        <fullName evidence="2">Inhibitor of sigma-G Gin</fullName>
    </recommendedName>
</protein>
<reference evidence="1" key="1">
    <citation type="journal article" date="2015" name="Nature">
        <title>Complex archaea that bridge the gap between prokaryotes and eukaryotes.</title>
        <authorList>
            <person name="Spang A."/>
            <person name="Saw J.H."/>
            <person name="Jorgensen S.L."/>
            <person name="Zaremba-Niedzwiedzka K."/>
            <person name="Martijn J."/>
            <person name="Lind A.E."/>
            <person name="van Eijk R."/>
            <person name="Schleper C."/>
            <person name="Guy L."/>
            <person name="Ettema T.J."/>
        </authorList>
    </citation>
    <scope>NUCLEOTIDE SEQUENCE</scope>
</reference>
<comment type="caution">
    <text evidence="1">The sequence shown here is derived from an EMBL/GenBank/DDBJ whole genome shotgun (WGS) entry which is preliminary data.</text>
</comment>
<gene>
    <name evidence="1" type="ORF">LCGC14_0616770</name>
</gene>
<evidence type="ECO:0008006" key="2">
    <source>
        <dbReference type="Google" id="ProtNLM"/>
    </source>
</evidence>
<sequence>MKCIMCDEEAKQEIWVGYSMCGECVGKLDTLSMFQCYMLSGEAGIVRALEDIKNGRKCASGK</sequence>
<dbReference type="EMBL" id="LAZR01001038">
    <property type="protein sequence ID" value="KKN52025.1"/>
    <property type="molecule type" value="Genomic_DNA"/>
</dbReference>
<dbReference type="AlphaFoldDB" id="A0A0F9R623"/>
<evidence type="ECO:0000313" key="1">
    <source>
        <dbReference type="EMBL" id="KKN52025.1"/>
    </source>
</evidence>
<accession>A0A0F9R623</accession>
<organism evidence="1">
    <name type="scientific">marine sediment metagenome</name>
    <dbReference type="NCBI Taxonomy" id="412755"/>
    <lineage>
        <taxon>unclassified sequences</taxon>
        <taxon>metagenomes</taxon>
        <taxon>ecological metagenomes</taxon>
    </lineage>
</organism>